<keyword evidence="1" id="KW-0784">Thiamine biosynthesis</keyword>
<feature type="binding site" evidence="1">
    <location>
        <position position="242"/>
    </location>
    <ligand>
        <name>Mg(2+)</name>
        <dbReference type="ChEBI" id="CHEBI:18420"/>
        <label>5</label>
    </ligand>
</feature>
<sequence length="355" mass="38034">MLVSSIDEFALIQWLTDGKQSRDFQQAGGVAAGIGDDAAVVNIQPGFQLVMTCDTMTEKIHFTPMTMRDQDIGYKAMASAISDIAAMGAVPKFALVAVSCPPGTGLPRLEEMYQGLYDCANRWNVVIVGGDTTSSSAGITITVTVIGEVEHGKALLRSAAQPGDVLFATGTLGSSAAGLDYLLQRGLPAELWPADNLRPPADPDRPGIESLIQAHCRPEPRIDAGRLLQQSGVCHALNDVSDGLASEAWEISEASGVGIDLIEDRIPIAEELMSYALANEKDPLDYILFGGEDYQLIGTMQAEHAISMQMKFREAGLVLYIIGYVNAEAEGVRLVQSSGYVVPVDKKGYNHFRKG</sequence>
<dbReference type="InterPro" id="IPR016188">
    <property type="entry name" value="PurM-like_N"/>
</dbReference>
<dbReference type="Pfam" id="PF02769">
    <property type="entry name" value="AIRS_C"/>
    <property type="match status" value="1"/>
</dbReference>
<comment type="catalytic activity">
    <reaction evidence="1">
        <text>thiamine phosphate + ATP = thiamine diphosphate + ADP</text>
        <dbReference type="Rhea" id="RHEA:15913"/>
        <dbReference type="ChEBI" id="CHEBI:30616"/>
        <dbReference type="ChEBI" id="CHEBI:37575"/>
        <dbReference type="ChEBI" id="CHEBI:58937"/>
        <dbReference type="ChEBI" id="CHEBI:456216"/>
        <dbReference type="EC" id="2.7.4.16"/>
    </reaction>
</comment>
<dbReference type="InterPro" id="IPR036921">
    <property type="entry name" value="PurM-like_N_sf"/>
</dbReference>
<feature type="binding site" evidence="1">
    <location>
        <position position="54"/>
    </location>
    <ligand>
        <name>Mg(2+)</name>
        <dbReference type="ChEBI" id="CHEBI:18420"/>
        <label>1</label>
    </ligand>
</feature>
<dbReference type="NCBIfam" id="TIGR01379">
    <property type="entry name" value="thiL"/>
    <property type="match status" value="1"/>
</dbReference>
<keyword evidence="5" id="KW-1185">Reference proteome</keyword>
<feature type="binding site" evidence="1">
    <location>
        <position position="292"/>
    </location>
    <ligand>
        <name>substrate</name>
    </ligand>
</feature>
<feature type="binding site" evidence="1">
    <location>
        <position position="157"/>
    </location>
    <ligand>
        <name>ATP</name>
        <dbReference type="ChEBI" id="CHEBI:30616"/>
    </ligand>
</feature>
<dbReference type="InterPro" id="IPR006283">
    <property type="entry name" value="ThiL-like"/>
</dbReference>
<feature type="binding site" evidence="1">
    <location>
        <position position="54"/>
    </location>
    <ligand>
        <name>Mg(2+)</name>
        <dbReference type="ChEBI" id="CHEBI:18420"/>
        <label>2</label>
    </ligand>
</feature>
<comment type="caution">
    <text evidence="4">The sequence shown here is derived from an EMBL/GenBank/DDBJ whole genome shotgun (WGS) entry which is preliminary data.</text>
</comment>
<evidence type="ECO:0000256" key="1">
    <source>
        <dbReference type="HAMAP-Rule" id="MF_02128"/>
    </source>
</evidence>
<accession>A0A4R5KI16</accession>
<feature type="binding site" evidence="1">
    <location>
        <position position="239"/>
    </location>
    <ligand>
        <name>Mg(2+)</name>
        <dbReference type="ChEBI" id="CHEBI:18420"/>
        <label>3</label>
    </ligand>
</feature>
<dbReference type="Gene3D" id="3.90.650.10">
    <property type="entry name" value="PurM-like C-terminal domain"/>
    <property type="match status" value="1"/>
</dbReference>
<dbReference type="Gene3D" id="3.30.1330.10">
    <property type="entry name" value="PurM-like, N-terminal domain"/>
    <property type="match status" value="1"/>
</dbReference>
<feature type="binding site" evidence="1">
    <location>
        <position position="61"/>
    </location>
    <ligand>
        <name>substrate</name>
    </ligand>
</feature>
<feature type="binding site" evidence="1">
    <location>
        <position position="37"/>
    </location>
    <ligand>
        <name>Mg(2+)</name>
        <dbReference type="ChEBI" id="CHEBI:18420"/>
        <label>4</label>
    </ligand>
</feature>
<evidence type="ECO:0000313" key="5">
    <source>
        <dbReference type="Proteomes" id="UP000295636"/>
    </source>
</evidence>
<feature type="binding site" evidence="1">
    <location>
        <begin position="130"/>
        <end position="131"/>
    </location>
    <ligand>
        <name>ATP</name>
        <dbReference type="ChEBI" id="CHEBI:30616"/>
    </ligand>
</feature>
<dbReference type="GO" id="GO:0000287">
    <property type="term" value="F:magnesium ion binding"/>
    <property type="evidence" value="ECO:0007669"/>
    <property type="project" value="UniProtKB-UniRule"/>
</dbReference>
<comment type="miscellaneous">
    <text evidence="1">Reaction mechanism of ThiL seems to utilize a direct, inline transfer of the gamma-phosphate of ATP to TMP rather than a phosphorylated enzyme intermediate.</text>
</comment>
<keyword evidence="1" id="KW-0067">ATP-binding</keyword>
<protein>
    <recommendedName>
        <fullName evidence="1">Thiamine-monophosphate kinase</fullName>
        <shortName evidence="1">TMP kinase</shortName>
        <shortName evidence="1">Thiamine-phosphate kinase</shortName>
        <ecNumber evidence="1">2.7.4.16</ecNumber>
    </recommendedName>
</protein>
<dbReference type="SUPFAM" id="SSF56042">
    <property type="entry name" value="PurM C-terminal domain-like"/>
    <property type="match status" value="1"/>
</dbReference>
<feature type="binding site" evidence="1">
    <location>
        <position position="52"/>
    </location>
    <ligand>
        <name>Mg(2+)</name>
        <dbReference type="ChEBI" id="CHEBI:18420"/>
        <label>4</label>
    </ligand>
</feature>
<dbReference type="GO" id="GO:0009229">
    <property type="term" value="P:thiamine diphosphate biosynthetic process"/>
    <property type="evidence" value="ECO:0007669"/>
    <property type="project" value="UniProtKB-UniRule"/>
</dbReference>
<dbReference type="EC" id="2.7.4.16" evidence="1"/>
<organism evidence="4 5">
    <name type="scientific">Paenibacillus piri</name>
    <dbReference type="NCBI Taxonomy" id="2547395"/>
    <lineage>
        <taxon>Bacteria</taxon>
        <taxon>Bacillati</taxon>
        <taxon>Bacillota</taxon>
        <taxon>Bacilli</taxon>
        <taxon>Bacillales</taxon>
        <taxon>Paenibacillaceae</taxon>
        <taxon>Paenibacillus</taxon>
    </lineage>
</organism>
<keyword evidence="1 4" id="KW-0808">Transferase</keyword>
<feature type="domain" description="PurM-like N-terminal" evidence="2">
    <location>
        <begin position="35"/>
        <end position="149"/>
    </location>
</feature>
<evidence type="ECO:0000259" key="3">
    <source>
        <dbReference type="Pfam" id="PF02769"/>
    </source>
</evidence>
<dbReference type="UniPathway" id="UPA00060">
    <property type="reaction ID" value="UER00142"/>
</dbReference>
<dbReference type="AlphaFoldDB" id="A0A4R5KI16"/>
<dbReference type="HAMAP" id="MF_02128">
    <property type="entry name" value="TMP_kinase"/>
    <property type="match status" value="1"/>
</dbReference>
<dbReference type="SUPFAM" id="SSF55326">
    <property type="entry name" value="PurM N-terminal domain-like"/>
    <property type="match status" value="1"/>
</dbReference>
<dbReference type="PANTHER" id="PTHR30270">
    <property type="entry name" value="THIAMINE-MONOPHOSPHATE KINASE"/>
    <property type="match status" value="1"/>
</dbReference>
<feature type="binding site" evidence="1">
    <location>
        <position position="113"/>
    </location>
    <ligand>
        <name>ATP</name>
        <dbReference type="ChEBI" id="CHEBI:30616"/>
    </ligand>
</feature>
<proteinExistence type="inferred from homology"/>
<keyword evidence="1" id="KW-0547">Nucleotide-binding</keyword>
<keyword evidence="1" id="KW-0479">Metal-binding</keyword>
<dbReference type="PANTHER" id="PTHR30270:SF0">
    <property type="entry name" value="THIAMINE-MONOPHOSPHATE KINASE"/>
    <property type="match status" value="1"/>
</dbReference>
<feature type="binding site" evidence="1">
    <location>
        <position position="37"/>
    </location>
    <ligand>
        <name>Mg(2+)</name>
        <dbReference type="ChEBI" id="CHEBI:18420"/>
        <label>3</label>
    </ligand>
</feature>
<feature type="binding site" evidence="1">
    <location>
        <position position="241"/>
    </location>
    <ligand>
        <name>ATP</name>
        <dbReference type="ChEBI" id="CHEBI:30616"/>
    </ligand>
</feature>
<feature type="domain" description="PurM-like C-terminal" evidence="3">
    <location>
        <begin position="161"/>
        <end position="331"/>
    </location>
</feature>
<gene>
    <name evidence="1 4" type="primary">thiL</name>
    <name evidence="4" type="ORF">E1757_26175</name>
</gene>
<dbReference type="GO" id="GO:0009228">
    <property type="term" value="P:thiamine biosynthetic process"/>
    <property type="evidence" value="ECO:0007669"/>
    <property type="project" value="UniProtKB-KW"/>
</dbReference>
<feature type="binding site" evidence="1">
    <location>
        <position position="131"/>
    </location>
    <ligand>
        <name>Mg(2+)</name>
        <dbReference type="ChEBI" id="CHEBI:18420"/>
        <label>1</label>
    </ligand>
</feature>
<feature type="binding site" evidence="1">
    <location>
        <position position="83"/>
    </location>
    <ligand>
        <name>Mg(2+)</name>
        <dbReference type="ChEBI" id="CHEBI:18420"/>
        <label>4</label>
    </ligand>
</feature>
<comment type="pathway">
    <text evidence="1">Cofactor biosynthesis; thiamine diphosphate biosynthesis; thiamine diphosphate from thiamine phosphate: step 1/1.</text>
</comment>
<comment type="function">
    <text evidence="1">Catalyzes the ATP-dependent phosphorylation of thiamine-monophosphate (TMP) to form thiamine-pyrophosphate (TPP), the active form of vitamin B1.</text>
</comment>
<dbReference type="PIRSF" id="PIRSF005303">
    <property type="entry name" value="Thiam_monoph_kin"/>
    <property type="match status" value="1"/>
</dbReference>
<dbReference type="CDD" id="cd02194">
    <property type="entry name" value="ThiL"/>
    <property type="match status" value="1"/>
</dbReference>
<dbReference type="GO" id="GO:0005524">
    <property type="term" value="F:ATP binding"/>
    <property type="evidence" value="ECO:0007669"/>
    <property type="project" value="UniProtKB-UniRule"/>
</dbReference>
<keyword evidence="1 4" id="KW-0418">Kinase</keyword>
<dbReference type="EMBL" id="SMRT01000015">
    <property type="protein sequence ID" value="TDF93870.1"/>
    <property type="molecule type" value="Genomic_DNA"/>
</dbReference>
<feature type="binding site" evidence="1">
    <location>
        <position position="83"/>
    </location>
    <ligand>
        <name>Mg(2+)</name>
        <dbReference type="ChEBI" id="CHEBI:18420"/>
        <label>3</label>
    </ligand>
</feature>
<reference evidence="4 5" key="1">
    <citation type="submission" date="2019-03" db="EMBL/GenBank/DDBJ databases">
        <title>This is whole genome sequence of Paenibacillus sp MS74 strain.</title>
        <authorList>
            <person name="Trinh H.N."/>
        </authorList>
    </citation>
    <scope>NUCLEOTIDE SEQUENCE [LARGE SCALE GENOMIC DNA]</scope>
    <source>
        <strain evidence="4 5">MS74</strain>
    </source>
</reference>
<feature type="binding site" evidence="1">
    <location>
        <position position="349"/>
    </location>
    <ligand>
        <name>substrate</name>
    </ligand>
</feature>
<dbReference type="OrthoDB" id="9802811at2"/>
<comment type="caution">
    <text evidence="1">Lacks conserved residue(s) required for the propagation of feature annotation.</text>
</comment>
<name>A0A4R5KI16_9BACL</name>
<dbReference type="GO" id="GO:0009030">
    <property type="term" value="F:thiamine-phosphate kinase activity"/>
    <property type="evidence" value="ECO:0007669"/>
    <property type="project" value="UniProtKB-UniRule"/>
</dbReference>
<keyword evidence="1" id="KW-0460">Magnesium</keyword>
<dbReference type="Proteomes" id="UP000295636">
    <property type="component" value="Unassembled WGS sequence"/>
</dbReference>
<dbReference type="InterPro" id="IPR010918">
    <property type="entry name" value="PurM-like_C_dom"/>
</dbReference>
<dbReference type="InterPro" id="IPR036676">
    <property type="entry name" value="PurM-like_C_sf"/>
</dbReference>
<comment type="similarity">
    <text evidence="1">Belongs to the thiamine-monophosphate kinase family.</text>
</comment>
<feature type="binding site" evidence="1">
    <location>
        <position position="83"/>
    </location>
    <ligand>
        <name>Mg(2+)</name>
        <dbReference type="ChEBI" id="CHEBI:18420"/>
        <label>2</label>
    </ligand>
</feature>
<evidence type="ECO:0000259" key="2">
    <source>
        <dbReference type="Pfam" id="PF00586"/>
    </source>
</evidence>
<dbReference type="Pfam" id="PF00586">
    <property type="entry name" value="AIRS"/>
    <property type="match status" value="1"/>
</dbReference>
<evidence type="ECO:0000313" key="4">
    <source>
        <dbReference type="EMBL" id="TDF93870.1"/>
    </source>
</evidence>